<dbReference type="SMART" id="SM00028">
    <property type="entry name" value="TPR"/>
    <property type="match status" value="3"/>
</dbReference>
<feature type="repeat" description="TPR" evidence="8">
    <location>
        <begin position="421"/>
        <end position="454"/>
    </location>
</feature>
<dbReference type="PROSITE" id="PS50005">
    <property type="entry name" value="TPR"/>
    <property type="match status" value="2"/>
</dbReference>
<evidence type="ECO:0000256" key="4">
    <source>
        <dbReference type="ARBA" id="ARBA00022737"/>
    </source>
</evidence>
<dbReference type="KEGG" id="cari:FNU76_20790"/>
<dbReference type="SUPFAM" id="SSF48452">
    <property type="entry name" value="TPR-like"/>
    <property type="match status" value="1"/>
</dbReference>
<name>A0A516SKA4_9NEIS</name>
<keyword evidence="7" id="KW-0234">DNA repair</keyword>
<keyword evidence="3" id="KW-0158">Chromosome</keyword>
<dbReference type="RefSeq" id="WP_144279974.1">
    <property type="nucleotide sequence ID" value="NZ_CP041730.1"/>
</dbReference>
<dbReference type="GO" id="GO:0005694">
    <property type="term" value="C:chromosome"/>
    <property type="evidence" value="ECO:0007669"/>
    <property type="project" value="UniProtKB-SubCell"/>
</dbReference>
<dbReference type="AlphaFoldDB" id="A0A516SKA4"/>
<feature type="repeat" description="TPR" evidence="8">
    <location>
        <begin position="1147"/>
        <end position="1180"/>
    </location>
</feature>
<dbReference type="InterPro" id="IPR019734">
    <property type="entry name" value="TPR_rpt"/>
</dbReference>
<evidence type="ECO:0000256" key="2">
    <source>
        <dbReference type="ARBA" id="ARBA00010999"/>
    </source>
</evidence>
<keyword evidence="11" id="KW-1185">Reference proteome</keyword>
<dbReference type="EMBL" id="CP041730">
    <property type="protein sequence ID" value="QDQ28591.1"/>
    <property type="molecule type" value="Genomic_DNA"/>
</dbReference>
<evidence type="ECO:0000256" key="9">
    <source>
        <dbReference type="SAM" id="MobiDB-lite"/>
    </source>
</evidence>
<evidence type="ECO:0000256" key="1">
    <source>
        <dbReference type="ARBA" id="ARBA00004286"/>
    </source>
</evidence>
<dbReference type="SMART" id="SM00368">
    <property type="entry name" value="LRR_RI"/>
    <property type="match status" value="16"/>
</dbReference>
<evidence type="ECO:0000256" key="7">
    <source>
        <dbReference type="ARBA" id="ARBA00023204"/>
    </source>
</evidence>
<organism evidence="10 11">
    <name type="scientific">Chitinimonas arctica</name>
    <dbReference type="NCBI Taxonomy" id="2594795"/>
    <lineage>
        <taxon>Bacteria</taxon>
        <taxon>Pseudomonadati</taxon>
        <taxon>Pseudomonadota</taxon>
        <taxon>Betaproteobacteria</taxon>
        <taxon>Neisseriales</taxon>
        <taxon>Chitinibacteraceae</taxon>
        <taxon>Chitinimonas</taxon>
    </lineage>
</organism>
<comment type="subcellular location">
    <subcellularLocation>
        <location evidence="1">Chromosome</location>
    </subcellularLocation>
</comment>
<dbReference type="PANTHER" id="PTHR24111">
    <property type="entry name" value="LEUCINE-RICH REPEAT-CONTAINING PROTEIN 34"/>
    <property type="match status" value="1"/>
</dbReference>
<keyword evidence="5" id="KW-0227">DNA damage</keyword>
<dbReference type="Gene3D" id="1.25.40.10">
    <property type="entry name" value="Tetratricopeptide repeat domain"/>
    <property type="match status" value="1"/>
</dbReference>
<dbReference type="InterPro" id="IPR001611">
    <property type="entry name" value="Leu-rich_rpt"/>
</dbReference>
<dbReference type="SUPFAM" id="SSF52047">
    <property type="entry name" value="RNI-like"/>
    <property type="match status" value="3"/>
</dbReference>
<dbReference type="Pfam" id="PF13516">
    <property type="entry name" value="LRR_6"/>
    <property type="match status" value="8"/>
</dbReference>
<proteinExistence type="inferred from homology"/>
<evidence type="ECO:0000256" key="5">
    <source>
        <dbReference type="ARBA" id="ARBA00022763"/>
    </source>
</evidence>
<protein>
    <recommendedName>
        <fullName evidence="12">Tetratricopeptide repeat protein</fullName>
    </recommendedName>
</protein>
<dbReference type="OrthoDB" id="636045at2"/>
<dbReference type="Proteomes" id="UP000317550">
    <property type="component" value="Chromosome"/>
</dbReference>
<dbReference type="PANTHER" id="PTHR24111:SF0">
    <property type="entry name" value="LEUCINE-RICH REPEAT-CONTAINING PROTEIN"/>
    <property type="match status" value="1"/>
</dbReference>
<feature type="compositionally biased region" description="Polar residues" evidence="9">
    <location>
        <begin position="52"/>
        <end position="73"/>
    </location>
</feature>
<evidence type="ECO:0000256" key="3">
    <source>
        <dbReference type="ARBA" id="ARBA00022454"/>
    </source>
</evidence>
<reference evidence="11" key="1">
    <citation type="submission" date="2019-07" db="EMBL/GenBank/DDBJ databases">
        <title>Chitinimonas sp. nov., isolated from Ny-Alesund, arctica soil.</title>
        <authorList>
            <person name="Xu Q."/>
            <person name="Peng F."/>
        </authorList>
    </citation>
    <scope>NUCLEOTIDE SEQUENCE [LARGE SCALE GENOMIC DNA]</scope>
    <source>
        <strain evidence="11">R3-44</strain>
    </source>
</reference>
<sequence>MDLSLPHLAKGTHQHSAPIPIPQKQGAPTHFAESVPDPSPSSPLHKVFGDQGTLSVSPPNSPQQAKRSNQARSQGAAWRQFPPGKQTCQSAPEKNWAFEQDLQQGKQGASRTASFTQAVPENLHQLQACDQDTAGIYLNPCPPDTRIAGALTEALARPACLIRLHLSGIQLAKAEMTMLVPALKRLSSLYLLNLSRNLLGDHGVALLTDALQQLTGLQVLKLADNGIGTGGAKSLASYLAKTRQLGYLGLAHNQIGDMGARAIAEQLHRPFGLTRLDLANNRIGQDGLTALTSAILHSGQVRLTLTTRFPPSARACLKPFEVTSPRYAARAGEQAETAFHEGMQAYRRCKFDIAQQRLARALLIGIRTQEQQLFEPHLAQLIYGGNPRTAGIPQDAGHALPVSRDVIREQLRIARRQHHQAMVYTRRGEADLTGGEYEDAATAFTHALHNSSDQLAAKQGLLVAQLTRLSRNDPTLTRLFLPGDQLAGAAIKELSLALAVNRSLLWLSVCGDRPLSHHGIRARESIRETLYHIDQFAVLVFIEAISQVPCLTVLDLSGMTLGDAGVTALADALVQLPRLQVLRLRATGLGNKGAQALATALASHPGVALLDLGSNLIGDTGAKALAAMLAKLPLSALHLDGNRIGHNGTLALANAMEEHPMLRELDIGGNPIGEQGIRGLEQALRQNSVLRALGLARVEPSQESIKRLAEVLGKHPSLGVLDLAGNKLGAQAMVLLVPALETNSSLSRLCLDANRIDDEAAKILTRLIARHPCLNKLYLDGNPLGDEGISALCEALRKNESMDTISLRAIPVSDKNRNALLFALARTEGRLEVELDEAPRWDERLKAAREILPPGIAAFALRSFGDWEPCLRLPEDPAPVQETVARLASTNFAAPTLRATLIRLARNSPMMKSLDLSGMDLHGESAICLAQALQHNNFLNDLDLTGNRLDQADIAALVAALKDNNSLKRLTLAGNRIDCEAAKTLLPLLRKELISLDLSCNQIGDRGAGFLAAILGENPPLASLRLDRNELDEPGLLQLRQALYANTKLTNLQLDNNRFNAYSDLFQSKPTRVALRSIHQVLAANRTKARHRAAIHVAWGWIAISKGDYREACVEFEQALVRGDINPSSRGAMLHQLRIAAIKLRRADAHYENGVAHLNASRFYAAIDSFNMALACCPTHPAASQSRWQALASANDH</sequence>
<dbReference type="GO" id="GO:0006281">
    <property type="term" value="P:DNA repair"/>
    <property type="evidence" value="ECO:0007669"/>
    <property type="project" value="UniProtKB-KW"/>
</dbReference>
<evidence type="ECO:0000313" key="10">
    <source>
        <dbReference type="EMBL" id="QDQ28591.1"/>
    </source>
</evidence>
<dbReference type="InterPro" id="IPR032675">
    <property type="entry name" value="LRR_dom_sf"/>
</dbReference>
<dbReference type="Gene3D" id="3.80.10.10">
    <property type="entry name" value="Ribonuclease Inhibitor"/>
    <property type="match status" value="6"/>
</dbReference>
<evidence type="ECO:0000313" key="11">
    <source>
        <dbReference type="Proteomes" id="UP000317550"/>
    </source>
</evidence>
<gene>
    <name evidence="10" type="ORF">FNU76_20790</name>
</gene>
<keyword evidence="8" id="KW-0802">TPR repeat</keyword>
<dbReference type="InterPro" id="IPR011990">
    <property type="entry name" value="TPR-like_helical_dom_sf"/>
</dbReference>
<evidence type="ECO:0000256" key="8">
    <source>
        <dbReference type="PROSITE-ProRule" id="PRU00339"/>
    </source>
</evidence>
<evidence type="ECO:0008006" key="12">
    <source>
        <dbReference type="Google" id="ProtNLM"/>
    </source>
</evidence>
<dbReference type="InterPro" id="IPR052201">
    <property type="entry name" value="LRR-containing_regulator"/>
</dbReference>
<keyword evidence="4" id="KW-0677">Repeat</keyword>
<evidence type="ECO:0000256" key="6">
    <source>
        <dbReference type="ARBA" id="ARBA00022853"/>
    </source>
</evidence>
<accession>A0A516SKA4</accession>
<dbReference type="GO" id="GO:0006325">
    <property type="term" value="P:chromatin organization"/>
    <property type="evidence" value="ECO:0007669"/>
    <property type="project" value="UniProtKB-KW"/>
</dbReference>
<feature type="region of interest" description="Disordered" evidence="9">
    <location>
        <begin position="1"/>
        <end position="89"/>
    </location>
</feature>
<keyword evidence="6" id="KW-0156">Chromatin regulator</keyword>
<comment type="similarity">
    <text evidence="2">Belongs to the Tonsoku family.</text>
</comment>